<evidence type="ECO:0000259" key="1">
    <source>
        <dbReference type="Pfam" id="PF20700"/>
    </source>
</evidence>
<dbReference type="PROSITE" id="PS51257">
    <property type="entry name" value="PROKAR_LIPOPROTEIN"/>
    <property type="match status" value="1"/>
</dbReference>
<sequence length="151" mass="16872">MDAGRYKRACIIENCTTDVLEGIIAAGAGYSCLEEVMTALDIPCISSKTFIEHQGKVYEAFYATCSMEMEKAGKEELRLAKEAGDVDERGRGVRFRTAITKAIAYRSRESKSKEEKIAELKNDILNGHKHIFGELPIEAEKVKVKKKKLPN</sequence>
<protein>
    <recommendedName>
        <fullName evidence="1">Mutator-like transposase domain-containing protein</fullName>
    </recommendedName>
</protein>
<dbReference type="Pfam" id="PF20700">
    <property type="entry name" value="Mutator"/>
    <property type="match status" value="1"/>
</dbReference>
<reference evidence="2 3" key="1">
    <citation type="journal article" date="2024" name="BMC Genomics">
        <title>De novo assembly and annotation of Popillia japonica's genome with initial clues to its potential as an invasive pest.</title>
        <authorList>
            <person name="Cucini C."/>
            <person name="Boschi S."/>
            <person name="Funari R."/>
            <person name="Cardaioli E."/>
            <person name="Iannotti N."/>
            <person name="Marturano G."/>
            <person name="Paoli F."/>
            <person name="Bruttini M."/>
            <person name="Carapelli A."/>
            <person name="Frati F."/>
            <person name="Nardi F."/>
        </authorList>
    </citation>
    <scope>NUCLEOTIDE SEQUENCE [LARGE SCALE GENOMIC DNA]</scope>
    <source>
        <strain evidence="2">DMR45628</strain>
    </source>
</reference>
<gene>
    <name evidence="2" type="ORF">QE152_g3965</name>
</gene>
<evidence type="ECO:0000313" key="3">
    <source>
        <dbReference type="Proteomes" id="UP001458880"/>
    </source>
</evidence>
<dbReference type="InterPro" id="IPR049012">
    <property type="entry name" value="Mutator_transp_dom"/>
</dbReference>
<keyword evidence="3" id="KW-1185">Reference proteome</keyword>
<dbReference type="EMBL" id="JASPKY010000018">
    <property type="protein sequence ID" value="KAK9752763.1"/>
    <property type="molecule type" value="Genomic_DNA"/>
</dbReference>
<accession>A0AAW1MYN3</accession>
<proteinExistence type="predicted"/>
<evidence type="ECO:0000313" key="2">
    <source>
        <dbReference type="EMBL" id="KAK9752763.1"/>
    </source>
</evidence>
<dbReference type="Proteomes" id="UP001458880">
    <property type="component" value="Unassembled WGS sequence"/>
</dbReference>
<comment type="caution">
    <text evidence="2">The sequence shown here is derived from an EMBL/GenBank/DDBJ whole genome shotgun (WGS) entry which is preliminary data.</text>
</comment>
<dbReference type="AlphaFoldDB" id="A0AAW1MYN3"/>
<name>A0AAW1MYN3_POPJA</name>
<organism evidence="2 3">
    <name type="scientific">Popillia japonica</name>
    <name type="common">Japanese beetle</name>
    <dbReference type="NCBI Taxonomy" id="7064"/>
    <lineage>
        <taxon>Eukaryota</taxon>
        <taxon>Metazoa</taxon>
        <taxon>Ecdysozoa</taxon>
        <taxon>Arthropoda</taxon>
        <taxon>Hexapoda</taxon>
        <taxon>Insecta</taxon>
        <taxon>Pterygota</taxon>
        <taxon>Neoptera</taxon>
        <taxon>Endopterygota</taxon>
        <taxon>Coleoptera</taxon>
        <taxon>Polyphaga</taxon>
        <taxon>Scarabaeiformia</taxon>
        <taxon>Scarabaeidae</taxon>
        <taxon>Rutelinae</taxon>
        <taxon>Popillia</taxon>
    </lineage>
</organism>
<feature type="domain" description="Mutator-like transposase" evidence="1">
    <location>
        <begin position="20"/>
        <end position="90"/>
    </location>
</feature>